<dbReference type="Proteomes" id="UP000059542">
    <property type="component" value="Chromosome"/>
</dbReference>
<reference evidence="1 2" key="1">
    <citation type="submission" date="2015-12" db="EMBL/GenBank/DDBJ databases">
        <authorList>
            <person name="Shamseldin A."/>
            <person name="Moawad H."/>
            <person name="Abd El-Rahim W.M."/>
            <person name="Sadowsky M.J."/>
        </authorList>
    </citation>
    <scope>NUCLEOTIDE SEQUENCE [LARGE SCALE GENOMIC DNA]</scope>
    <source>
        <strain evidence="1 2">DG5B</strain>
    </source>
</reference>
<sequence>MAACQRRLRNKKLKLKGMVLAKQLVTRAIIFLMANRMIKSASFSPLGRKYNARKAVRKN</sequence>
<dbReference type="EMBL" id="CP013909">
    <property type="protein sequence ID" value="ALW84326.1"/>
    <property type="molecule type" value="Genomic_DNA"/>
</dbReference>
<dbReference type="AlphaFoldDB" id="A0A0U3SDW1"/>
<evidence type="ECO:0000313" key="2">
    <source>
        <dbReference type="Proteomes" id="UP000059542"/>
    </source>
</evidence>
<proteinExistence type="predicted"/>
<organism evidence="1 2">
    <name type="scientific">Hymenobacter sedentarius</name>
    <dbReference type="NCBI Taxonomy" id="1411621"/>
    <lineage>
        <taxon>Bacteria</taxon>
        <taxon>Pseudomonadati</taxon>
        <taxon>Bacteroidota</taxon>
        <taxon>Cytophagia</taxon>
        <taxon>Cytophagales</taxon>
        <taxon>Hymenobacteraceae</taxon>
        <taxon>Hymenobacter</taxon>
    </lineage>
</organism>
<evidence type="ECO:0000313" key="1">
    <source>
        <dbReference type="EMBL" id="ALW84326.1"/>
    </source>
</evidence>
<dbReference type="KEGG" id="hyg:AUC43_04005"/>
<protein>
    <submittedName>
        <fullName evidence="1">Uncharacterized protein</fullName>
    </submittedName>
</protein>
<accession>A0A0U3SDW1</accession>
<gene>
    <name evidence="1" type="ORF">AUC43_04005</name>
</gene>
<keyword evidence="2" id="KW-1185">Reference proteome</keyword>
<name>A0A0U3SDW1_9BACT</name>